<evidence type="ECO:0008006" key="4">
    <source>
        <dbReference type="Google" id="ProtNLM"/>
    </source>
</evidence>
<protein>
    <recommendedName>
        <fullName evidence="4">DUF3040 domain-containing protein</fullName>
    </recommendedName>
</protein>
<proteinExistence type="predicted"/>
<dbReference type="Pfam" id="PF11239">
    <property type="entry name" value="DUF3040"/>
    <property type="match status" value="1"/>
</dbReference>
<dbReference type="EMBL" id="BOOY01000025">
    <property type="protein sequence ID" value="GIJ03998.1"/>
    <property type="molecule type" value="Genomic_DNA"/>
</dbReference>
<evidence type="ECO:0000313" key="3">
    <source>
        <dbReference type="Proteomes" id="UP000652013"/>
    </source>
</evidence>
<keyword evidence="1" id="KW-0812">Transmembrane</keyword>
<feature type="transmembrane region" description="Helical" evidence="1">
    <location>
        <begin position="37"/>
        <end position="57"/>
    </location>
</feature>
<accession>A0A8J3YA35</accession>
<evidence type="ECO:0000313" key="2">
    <source>
        <dbReference type="EMBL" id="GIJ03998.1"/>
    </source>
</evidence>
<keyword evidence="1" id="KW-0472">Membrane</keyword>
<name>A0A8J3YA35_9ACTN</name>
<dbReference type="Proteomes" id="UP000652013">
    <property type="component" value="Unassembled WGS sequence"/>
</dbReference>
<gene>
    <name evidence="2" type="ORF">Sya03_33500</name>
</gene>
<reference evidence="2" key="1">
    <citation type="submission" date="2021-01" db="EMBL/GenBank/DDBJ databases">
        <title>Whole genome shotgun sequence of Spirilliplanes yamanashiensis NBRC 15828.</title>
        <authorList>
            <person name="Komaki H."/>
            <person name="Tamura T."/>
        </authorList>
    </citation>
    <scope>NUCLEOTIDE SEQUENCE</scope>
    <source>
        <strain evidence="2">NBRC 15828</strain>
    </source>
</reference>
<keyword evidence="3" id="KW-1185">Reference proteome</keyword>
<keyword evidence="1" id="KW-1133">Transmembrane helix</keyword>
<organism evidence="2 3">
    <name type="scientific">Spirilliplanes yamanashiensis</name>
    <dbReference type="NCBI Taxonomy" id="42233"/>
    <lineage>
        <taxon>Bacteria</taxon>
        <taxon>Bacillati</taxon>
        <taxon>Actinomycetota</taxon>
        <taxon>Actinomycetes</taxon>
        <taxon>Micromonosporales</taxon>
        <taxon>Micromonosporaceae</taxon>
        <taxon>Spirilliplanes</taxon>
    </lineage>
</organism>
<dbReference type="InterPro" id="IPR021401">
    <property type="entry name" value="DUF3040"/>
</dbReference>
<comment type="caution">
    <text evidence="2">The sequence shown here is derived from an EMBL/GenBank/DDBJ whole genome shotgun (WGS) entry which is preliminary data.</text>
</comment>
<dbReference type="RefSeq" id="WP_203939237.1">
    <property type="nucleotide sequence ID" value="NZ_BAAAGJ010000002.1"/>
</dbReference>
<sequence>MLSQDDRRQLAEMERRLRAEDPAFCARMSGHTPRRRTPVALIVVCVLVWFAVFGSAVAGWWPATSVFAALAVASTGALGWSARRRDQD</sequence>
<feature type="transmembrane region" description="Helical" evidence="1">
    <location>
        <begin position="63"/>
        <end position="82"/>
    </location>
</feature>
<evidence type="ECO:0000256" key="1">
    <source>
        <dbReference type="SAM" id="Phobius"/>
    </source>
</evidence>
<dbReference type="AlphaFoldDB" id="A0A8J3YA35"/>